<dbReference type="EC" id="1.1.1.40" evidence="3"/>
<accession>A0A3B0LYB5</accession>
<proteinExistence type="predicted"/>
<dbReference type="InterPro" id="IPR012301">
    <property type="entry name" value="Malic_N_dom"/>
</dbReference>
<dbReference type="InterPro" id="IPR046346">
    <property type="entry name" value="Aminoacid_DH-like_N_sf"/>
</dbReference>
<dbReference type="PANTHER" id="PTHR43237:SF4">
    <property type="entry name" value="NADP-DEPENDENT MALIC ENZYME"/>
    <property type="match status" value="1"/>
</dbReference>
<dbReference type="InterPro" id="IPR051674">
    <property type="entry name" value="Malate_Decarboxylase"/>
</dbReference>
<dbReference type="SMART" id="SM01274">
    <property type="entry name" value="malic"/>
    <property type="match status" value="1"/>
</dbReference>
<dbReference type="Gene3D" id="3.40.50.10380">
    <property type="entry name" value="Malic enzyme, N-terminal domain"/>
    <property type="match status" value="1"/>
</dbReference>
<sequence length="110" mass="11948">MDKKLKQSALDFHEFPQPGKIEVKPPKPLTAQRDLVLAYSPCVAYPCLEIAADPLTAYKYTAKANLVAVVSNGTAVLGLGNIGALAGKPVMEGKVFYLKNFPELIYLILK</sequence>
<dbReference type="EMBL" id="UFQR01000001">
    <property type="protein sequence ID" value="SSW94760.1"/>
    <property type="molecule type" value="Genomic_DNA"/>
</dbReference>
<dbReference type="AlphaFoldDB" id="A0A3B0LYB5"/>
<evidence type="ECO:0000259" key="2">
    <source>
        <dbReference type="SMART" id="SM01274"/>
    </source>
</evidence>
<evidence type="ECO:0000256" key="1">
    <source>
        <dbReference type="ARBA" id="ARBA00023002"/>
    </source>
</evidence>
<organism evidence="3">
    <name type="scientific">Arsenophonus endosymbiont of Trialeurodes vaporariorum</name>
    <dbReference type="NCBI Taxonomy" id="235567"/>
    <lineage>
        <taxon>Bacteria</taxon>
        <taxon>Pseudomonadati</taxon>
        <taxon>Pseudomonadota</taxon>
        <taxon>Gammaproteobacteria</taxon>
        <taxon>Enterobacterales</taxon>
        <taxon>Morganellaceae</taxon>
        <taxon>Arsenophonus</taxon>
    </lineage>
</organism>
<reference evidence="3" key="1">
    <citation type="submission" date="2018-04" db="EMBL/GenBank/DDBJ databases">
        <authorList>
            <person name="Go L.Y."/>
            <person name="Mitchell J.A."/>
        </authorList>
    </citation>
    <scope>NUCLEOTIDE SEQUENCE</scope>
    <source>
        <strain evidence="3">ARTV</strain>
    </source>
</reference>
<dbReference type="GO" id="GO:0004473">
    <property type="term" value="F:malate dehydrogenase (decarboxylating) (NADP+) activity"/>
    <property type="evidence" value="ECO:0007669"/>
    <property type="project" value="UniProtKB-EC"/>
</dbReference>
<dbReference type="SUPFAM" id="SSF53223">
    <property type="entry name" value="Aminoacid dehydrogenase-like, N-terminal domain"/>
    <property type="match status" value="1"/>
</dbReference>
<name>A0A3B0LYB5_9GAMM</name>
<dbReference type="Pfam" id="PF00390">
    <property type="entry name" value="malic"/>
    <property type="match status" value="1"/>
</dbReference>
<protein>
    <submittedName>
        <fullName evidence="3">NADP-dependent malic enzyme</fullName>
        <ecNumber evidence="3">1.1.1.40</ecNumber>
    </submittedName>
</protein>
<feature type="domain" description="Malic enzyme N-terminal" evidence="2">
    <location>
        <begin position="18"/>
        <end position="110"/>
    </location>
</feature>
<dbReference type="InterPro" id="IPR037062">
    <property type="entry name" value="Malic_N_dom_sf"/>
</dbReference>
<keyword evidence="1 3" id="KW-0560">Oxidoreductase</keyword>
<evidence type="ECO:0000313" key="3">
    <source>
        <dbReference type="EMBL" id="SSW94760.1"/>
    </source>
</evidence>
<dbReference type="PANTHER" id="PTHR43237">
    <property type="entry name" value="NADP-DEPENDENT MALIC ENZYME"/>
    <property type="match status" value="1"/>
</dbReference>
<gene>
    <name evidence="3" type="primary">maeB_1</name>
    <name evidence="3" type="ORF">ARTV_0289</name>
</gene>